<reference evidence="5" key="2">
    <citation type="submission" date="2015-05" db="EMBL/GenBank/DDBJ databases">
        <authorList>
            <person name="Wang D.B."/>
            <person name="Wang M."/>
        </authorList>
    </citation>
    <scope>NUCLEOTIDE SEQUENCE [LARGE SCALE GENOMIC DNA]</scope>
    <source>
        <strain evidence="5">T1-815</strain>
    </source>
</reference>
<dbReference type="InterPro" id="IPR000843">
    <property type="entry name" value="HTH_LacI"/>
</dbReference>
<dbReference type="Proteomes" id="UP000049472">
    <property type="component" value="Unassembled WGS sequence"/>
</dbReference>
<dbReference type="AlphaFoldDB" id="A0A0M6WDL8"/>
<dbReference type="SUPFAM" id="SSF47413">
    <property type="entry name" value="lambda repressor-like DNA-binding domains"/>
    <property type="match status" value="1"/>
</dbReference>
<dbReference type="GO" id="GO:0000976">
    <property type="term" value="F:transcription cis-regulatory region binding"/>
    <property type="evidence" value="ECO:0007669"/>
    <property type="project" value="TreeGrafter"/>
</dbReference>
<dbReference type="InterPro" id="IPR028082">
    <property type="entry name" value="Peripla_BP_I"/>
</dbReference>
<dbReference type="Pfam" id="PF13377">
    <property type="entry name" value="Peripla_BP_3"/>
    <property type="match status" value="1"/>
</dbReference>
<reference evidence="6 8" key="3">
    <citation type="journal article" date="2019" name="Nat. Med.">
        <title>A library of human gut bacterial isolates paired with longitudinal multiomics data enables mechanistic microbiome research.</title>
        <authorList>
            <person name="Poyet M."/>
            <person name="Groussin M."/>
            <person name="Gibbons S.M."/>
            <person name="Avila-Pacheco J."/>
            <person name="Jiang X."/>
            <person name="Kearney S.M."/>
            <person name="Perrotta A.R."/>
            <person name="Berdy B."/>
            <person name="Zhao S."/>
            <person name="Lieberman T.D."/>
            <person name="Swanson P.K."/>
            <person name="Smith M."/>
            <person name="Roesemann S."/>
            <person name="Alexander J.E."/>
            <person name="Rich S.A."/>
            <person name="Livny J."/>
            <person name="Vlamakis H."/>
            <person name="Clish C."/>
            <person name="Bullock K."/>
            <person name="Deik A."/>
            <person name="Scott J."/>
            <person name="Pierce K.A."/>
            <person name="Xavier R.J."/>
            <person name="Alm E.J."/>
        </authorList>
    </citation>
    <scope>NUCLEOTIDE SEQUENCE [LARGE SCALE GENOMIC DNA]</scope>
    <source>
        <strain evidence="6 8">BIOML-A5</strain>
    </source>
</reference>
<sequence>MATIKDIATRLGVSISTVSKGLNGASDISEELRQTVLDTAVEMGYSTKRSRKVENRKLALFIENMNYESIDEFGYDVVLGFKQNAFKHKWDVDIIPATPQLQAEEKYDTYILKNGYCGAFLVGFALHDEWMQQLKNTTMPTVLFDNYIENNPNVAYVGTDSYEGIDMAVKHLHNLGHKKIAFINGSLFSLVSDQRQEAFENSMRDAGLEIYPELMGHGYYIPETAQYYVSNFIAAGATAILCGSDAIAKGVISECQLHGFNVPNDISVVGFDDVKFAAALTPPLTTVRQECNDLGRCAYIILNSLIHHIPISRTQLRPRLIERESTARVSTAHAAEE</sequence>
<dbReference type="Gene3D" id="1.10.260.40">
    <property type="entry name" value="lambda repressor-like DNA-binding domains"/>
    <property type="match status" value="1"/>
</dbReference>
<reference evidence="7" key="1">
    <citation type="submission" date="2015-05" db="EMBL/GenBank/DDBJ databases">
        <authorList>
            <consortium name="Pathogen Informatics"/>
        </authorList>
    </citation>
    <scope>NUCLEOTIDE SEQUENCE [LARGE SCALE GENOMIC DNA]</scope>
    <source>
        <strain evidence="7">T1-815</strain>
    </source>
</reference>
<proteinExistence type="predicted"/>
<dbReference type="PROSITE" id="PS50932">
    <property type="entry name" value="HTH_LACI_2"/>
    <property type="match status" value="1"/>
</dbReference>
<dbReference type="SMART" id="SM00354">
    <property type="entry name" value="HTH_LACI"/>
    <property type="match status" value="1"/>
</dbReference>
<name>A0A0M6WDL8_9FIRM</name>
<gene>
    <name evidence="6" type="ORF">GKE44_02735</name>
    <name evidence="5" type="ORF">T1815_05971</name>
</gene>
<evidence type="ECO:0000313" key="5">
    <source>
        <dbReference type="EMBL" id="CRL33546.1"/>
    </source>
</evidence>
<organism evidence="5 7">
    <name type="scientific">Agathobacter rectalis</name>
    <dbReference type="NCBI Taxonomy" id="39491"/>
    <lineage>
        <taxon>Bacteria</taxon>
        <taxon>Bacillati</taxon>
        <taxon>Bacillota</taxon>
        <taxon>Clostridia</taxon>
        <taxon>Lachnospirales</taxon>
        <taxon>Lachnospiraceae</taxon>
        <taxon>Agathobacter</taxon>
    </lineage>
</organism>
<evidence type="ECO:0000259" key="4">
    <source>
        <dbReference type="PROSITE" id="PS50932"/>
    </source>
</evidence>
<keyword evidence="3" id="KW-0804">Transcription</keyword>
<keyword evidence="1" id="KW-0805">Transcription regulation</keyword>
<accession>A0A0M6WDL8</accession>
<dbReference type="EMBL" id="CVRQ01000009">
    <property type="protein sequence ID" value="CRL33546.1"/>
    <property type="molecule type" value="Genomic_DNA"/>
</dbReference>
<dbReference type="SUPFAM" id="SSF53822">
    <property type="entry name" value="Periplasmic binding protein-like I"/>
    <property type="match status" value="1"/>
</dbReference>
<keyword evidence="2" id="KW-0238">DNA-binding</keyword>
<dbReference type="PANTHER" id="PTHR30146:SF109">
    <property type="entry name" value="HTH-TYPE TRANSCRIPTIONAL REGULATOR GALS"/>
    <property type="match status" value="1"/>
</dbReference>
<dbReference type="Gene3D" id="3.40.50.2300">
    <property type="match status" value="2"/>
</dbReference>
<dbReference type="EMBL" id="WKQV01000002">
    <property type="protein sequence ID" value="MSD26107.1"/>
    <property type="molecule type" value="Genomic_DNA"/>
</dbReference>
<evidence type="ECO:0000256" key="1">
    <source>
        <dbReference type="ARBA" id="ARBA00023015"/>
    </source>
</evidence>
<dbReference type="PANTHER" id="PTHR30146">
    <property type="entry name" value="LACI-RELATED TRANSCRIPTIONAL REPRESSOR"/>
    <property type="match status" value="1"/>
</dbReference>
<dbReference type="InterPro" id="IPR046335">
    <property type="entry name" value="LacI/GalR-like_sensor"/>
</dbReference>
<evidence type="ECO:0000313" key="7">
    <source>
        <dbReference type="Proteomes" id="UP000049472"/>
    </source>
</evidence>
<evidence type="ECO:0000256" key="2">
    <source>
        <dbReference type="ARBA" id="ARBA00023125"/>
    </source>
</evidence>
<dbReference type="Pfam" id="PF00356">
    <property type="entry name" value="LacI"/>
    <property type="match status" value="1"/>
</dbReference>
<dbReference type="CDD" id="cd06267">
    <property type="entry name" value="PBP1_LacI_sugar_binding-like"/>
    <property type="match status" value="1"/>
</dbReference>
<dbReference type="CDD" id="cd01392">
    <property type="entry name" value="HTH_LacI"/>
    <property type="match status" value="1"/>
</dbReference>
<dbReference type="InterPro" id="IPR010982">
    <property type="entry name" value="Lambda_DNA-bd_dom_sf"/>
</dbReference>
<evidence type="ECO:0000313" key="8">
    <source>
        <dbReference type="Proteomes" id="UP000465607"/>
    </source>
</evidence>
<dbReference type="RefSeq" id="WP_055061077.1">
    <property type="nucleotide sequence ID" value="NZ_CVRQ01000009.1"/>
</dbReference>
<evidence type="ECO:0000256" key="3">
    <source>
        <dbReference type="ARBA" id="ARBA00023163"/>
    </source>
</evidence>
<dbReference type="GO" id="GO:0003700">
    <property type="term" value="F:DNA-binding transcription factor activity"/>
    <property type="evidence" value="ECO:0007669"/>
    <property type="project" value="TreeGrafter"/>
</dbReference>
<keyword evidence="7" id="KW-1185">Reference proteome</keyword>
<evidence type="ECO:0000313" key="6">
    <source>
        <dbReference type="EMBL" id="MSD26107.1"/>
    </source>
</evidence>
<feature type="domain" description="HTH lacI-type" evidence="4">
    <location>
        <begin position="2"/>
        <end position="56"/>
    </location>
</feature>
<dbReference type="Proteomes" id="UP000465607">
    <property type="component" value="Unassembled WGS sequence"/>
</dbReference>
<protein>
    <submittedName>
        <fullName evidence="5">Alanine racemase</fullName>
    </submittedName>
    <submittedName>
        <fullName evidence="6">Substrate-binding domain-containing protein</fullName>
    </submittedName>
</protein>